<dbReference type="OrthoDB" id="3250756at2759"/>
<dbReference type="EMBL" id="NHYE01005036">
    <property type="protein sequence ID" value="PPQ78802.1"/>
    <property type="molecule type" value="Genomic_DNA"/>
</dbReference>
<name>A0A409WJY5_9AGAR</name>
<reference evidence="2 3" key="1">
    <citation type="journal article" date="2018" name="Evol. Lett.">
        <title>Horizontal gene cluster transfer increased hallucinogenic mushroom diversity.</title>
        <authorList>
            <person name="Reynolds H.T."/>
            <person name="Vijayakumar V."/>
            <person name="Gluck-Thaler E."/>
            <person name="Korotkin H.B."/>
            <person name="Matheny P.B."/>
            <person name="Slot J.C."/>
        </authorList>
    </citation>
    <scope>NUCLEOTIDE SEQUENCE [LARGE SCALE GENOMIC DNA]</scope>
    <source>
        <strain evidence="2 3">SRW20</strain>
    </source>
</reference>
<evidence type="ECO:0000313" key="3">
    <source>
        <dbReference type="Proteomes" id="UP000284706"/>
    </source>
</evidence>
<comment type="caution">
    <text evidence="2">The sequence shown here is derived from an EMBL/GenBank/DDBJ whole genome shotgun (WGS) entry which is preliminary data.</text>
</comment>
<feature type="compositionally biased region" description="Pro residues" evidence="1">
    <location>
        <begin position="240"/>
        <end position="255"/>
    </location>
</feature>
<accession>A0A409WJY5</accession>
<gene>
    <name evidence="2" type="ORF">CVT26_005707</name>
</gene>
<protein>
    <submittedName>
        <fullName evidence="2">Uncharacterized protein</fullName>
    </submittedName>
</protein>
<keyword evidence="3" id="KW-1185">Reference proteome</keyword>
<organism evidence="2 3">
    <name type="scientific">Gymnopilus dilepis</name>
    <dbReference type="NCBI Taxonomy" id="231916"/>
    <lineage>
        <taxon>Eukaryota</taxon>
        <taxon>Fungi</taxon>
        <taxon>Dikarya</taxon>
        <taxon>Basidiomycota</taxon>
        <taxon>Agaricomycotina</taxon>
        <taxon>Agaricomycetes</taxon>
        <taxon>Agaricomycetidae</taxon>
        <taxon>Agaricales</taxon>
        <taxon>Agaricineae</taxon>
        <taxon>Hymenogastraceae</taxon>
        <taxon>Gymnopilus</taxon>
    </lineage>
</organism>
<proteinExistence type="predicted"/>
<dbReference type="Proteomes" id="UP000284706">
    <property type="component" value="Unassembled WGS sequence"/>
</dbReference>
<feature type="region of interest" description="Disordered" evidence="1">
    <location>
        <begin position="224"/>
        <end position="261"/>
    </location>
</feature>
<dbReference type="AlphaFoldDB" id="A0A409WJY5"/>
<evidence type="ECO:0000256" key="1">
    <source>
        <dbReference type="SAM" id="MobiDB-lite"/>
    </source>
</evidence>
<evidence type="ECO:0000313" key="2">
    <source>
        <dbReference type="EMBL" id="PPQ78802.1"/>
    </source>
</evidence>
<feature type="non-terminal residue" evidence="2">
    <location>
        <position position="1"/>
    </location>
</feature>
<sequence>WGWCGCGGGGYVPGTTHGHGQAAAKGSHGEDLMSQAEDEAEAEANIMGGMSSLNLGHEFWGVLQLALARISWSLEVLALSDPSALNSWVLDVPTQPMWARGAGDAPVGMALAAAAAAASSSDSSPPQTSLTPSPFYSFPALHTLKLHFSFSTHAATFLARLASVPAPFSTQLHTLHFRDTSEILSEHPRAYPSWRPGRLGSLGGKSELFEGGVGVLREVVRLPPGAVGSDEGRRPNHAHPTPPPPHSPPSNPPSPSNSIEPSISISSALSALSPTLPSSLLSLSILNIPLNDPESEWVQILLQEVMGTLGEVEAFRGRAVGCNVEGWGRGELVQDQGKGAKGHGDTTAEAKGGRSTLIASLMPLRELHTLQLDLSGWNPPPTCSGMNASGFSIGGHADTSSRPAWGLGDIDCGGSGGGQYGGGWLDGIGSLYGLSSDVYGGLGSGGVDSRGGYGLGAGGRPGAGGYGGGQGYAPIQCALASEFEGTGPGACEEEMEEQAGEGGKYGRYREMGDVSAYKGGMMGTWTRRVDGGQAQVFSTICLRLDARGMNVLCRRYFAGG</sequence>
<dbReference type="InParanoid" id="A0A409WJY5"/>